<name>A0ACB8BSK1_9AGAM</name>
<proteinExistence type="predicted"/>
<gene>
    <name evidence="1" type="ORF">BV22DRAFT_166166</name>
</gene>
<dbReference type="Proteomes" id="UP000790709">
    <property type="component" value="Unassembled WGS sequence"/>
</dbReference>
<evidence type="ECO:0000313" key="2">
    <source>
        <dbReference type="Proteomes" id="UP000790709"/>
    </source>
</evidence>
<organism evidence="1 2">
    <name type="scientific">Leucogyrophana mollusca</name>
    <dbReference type="NCBI Taxonomy" id="85980"/>
    <lineage>
        <taxon>Eukaryota</taxon>
        <taxon>Fungi</taxon>
        <taxon>Dikarya</taxon>
        <taxon>Basidiomycota</taxon>
        <taxon>Agaricomycotina</taxon>
        <taxon>Agaricomycetes</taxon>
        <taxon>Agaricomycetidae</taxon>
        <taxon>Boletales</taxon>
        <taxon>Boletales incertae sedis</taxon>
        <taxon>Leucogyrophana</taxon>
    </lineage>
</organism>
<keyword evidence="2" id="KW-1185">Reference proteome</keyword>
<reference evidence="1" key="1">
    <citation type="journal article" date="2021" name="New Phytol.">
        <title>Evolutionary innovations through gain and loss of genes in the ectomycorrhizal Boletales.</title>
        <authorList>
            <person name="Wu G."/>
            <person name="Miyauchi S."/>
            <person name="Morin E."/>
            <person name="Kuo A."/>
            <person name="Drula E."/>
            <person name="Varga T."/>
            <person name="Kohler A."/>
            <person name="Feng B."/>
            <person name="Cao Y."/>
            <person name="Lipzen A."/>
            <person name="Daum C."/>
            <person name="Hundley H."/>
            <person name="Pangilinan J."/>
            <person name="Johnson J."/>
            <person name="Barry K."/>
            <person name="LaButti K."/>
            <person name="Ng V."/>
            <person name="Ahrendt S."/>
            <person name="Min B."/>
            <person name="Choi I.G."/>
            <person name="Park H."/>
            <person name="Plett J.M."/>
            <person name="Magnuson J."/>
            <person name="Spatafora J.W."/>
            <person name="Nagy L.G."/>
            <person name="Henrissat B."/>
            <person name="Grigoriev I.V."/>
            <person name="Yang Z.L."/>
            <person name="Xu J."/>
            <person name="Martin F.M."/>
        </authorList>
    </citation>
    <scope>NUCLEOTIDE SEQUENCE</scope>
    <source>
        <strain evidence="1">KUC20120723A-06</strain>
    </source>
</reference>
<accession>A0ACB8BSK1</accession>
<comment type="caution">
    <text evidence="1">The sequence shown here is derived from an EMBL/GenBank/DDBJ whole genome shotgun (WGS) entry which is preliminary data.</text>
</comment>
<evidence type="ECO:0000313" key="1">
    <source>
        <dbReference type="EMBL" id="KAH7928926.1"/>
    </source>
</evidence>
<dbReference type="EMBL" id="MU266347">
    <property type="protein sequence ID" value="KAH7928926.1"/>
    <property type="molecule type" value="Genomic_DNA"/>
</dbReference>
<protein>
    <submittedName>
        <fullName evidence="1">Uncharacterized protein</fullName>
    </submittedName>
</protein>
<sequence length="152" mass="17025">MRHCLGESDICGICPHPLSFLRWERSSISRTATLDWLVIKWLRVSRVPKDSRYDLAAAAHVVPQACAGGRRLISIQPFYPTILHKADSSINDALFGWIIPSNVNRATNNVHPRAGACHLRKAKPCQGVGLYLVLCDWLTSSDADKPVRCSYW</sequence>